<dbReference type="InterPro" id="IPR011613">
    <property type="entry name" value="GH15-like"/>
</dbReference>
<dbReference type="AlphaFoldDB" id="A0A6J6T9F4"/>
<dbReference type="InterPro" id="IPR008928">
    <property type="entry name" value="6-hairpin_glycosidase_sf"/>
</dbReference>
<evidence type="ECO:0000259" key="1">
    <source>
        <dbReference type="Pfam" id="PF00723"/>
    </source>
</evidence>
<evidence type="ECO:0000313" key="4">
    <source>
        <dbReference type="EMBL" id="CAB5054784.1"/>
    </source>
</evidence>
<feature type="domain" description="GH15-like" evidence="1">
    <location>
        <begin position="7"/>
        <end position="247"/>
    </location>
</feature>
<dbReference type="PANTHER" id="PTHR31616:SF0">
    <property type="entry name" value="GLUCAN 1,4-ALPHA-GLUCOSIDASE"/>
    <property type="match status" value="1"/>
</dbReference>
<proteinExistence type="predicted"/>
<dbReference type="EMBL" id="CAEZZF010000005">
    <property type="protein sequence ID" value="CAB4743740.1"/>
    <property type="molecule type" value="Genomic_DNA"/>
</dbReference>
<accession>A0A6J6T9F4</accession>
<dbReference type="PANTHER" id="PTHR31616">
    <property type="entry name" value="TREHALASE"/>
    <property type="match status" value="1"/>
</dbReference>
<evidence type="ECO:0000313" key="3">
    <source>
        <dbReference type="EMBL" id="CAB5000214.1"/>
    </source>
</evidence>
<dbReference type="GO" id="GO:0004553">
    <property type="term" value="F:hydrolase activity, hydrolyzing O-glycosyl compounds"/>
    <property type="evidence" value="ECO:0007669"/>
    <property type="project" value="UniProtKB-ARBA"/>
</dbReference>
<sequence>MKSDLIVLRDASIKIILENQAPTGAYIASPNFGVYNYSWIRDGAFIADAMLDHSEFNSSSLFHDWVSSVVIAREVKIRTLIARNRSGDTISPDEHLHCRFTVDGNESTEDWTNFQLDGFGTWIWSLGRYQELGRQLTTNNLLAVECLVPYLAEFWRHDSFDWWEESFGHQHVSTLGSICAGLRACSKWQSISPVNRELASETSNLIFNYISQNLGANSELTKWIGNQGLDSSVVSLISPFAIFPPDSSIAHQTILAVEGKLGLFGTFRHVDDSYFGGGKWLILSAFLALAMLETGEIEKPRAVLDWMFDQADSDLNLPEQLSSPLLHPDSRQEWIDKWGQPAQPLLWSHAMYLKLFSALQLREVI</sequence>
<dbReference type="Pfam" id="PF00723">
    <property type="entry name" value="Glyco_hydro_15"/>
    <property type="match status" value="1"/>
</dbReference>
<dbReference type="InterPro" id="IPR012341">
    <property type="entry name" value="6hp_glycosidase-like_sf"/>
</dbReference>
<gene>
    <name evidence="2" type="ORF">UFOPK2837_00171</name>
    <name evidence="3" type="ORF">UFOPK4065_00217</name>
    <name evidence="4" type="ORF">UFOPK4319_00349</name>
</gene>
<dbReference type="SUPFAM" id="SSF48208">
    <property type="entry name" value="Six-hairpin glycosidases"/>
    <property type="match status" value="1"/>
</dbReference>
<reference evidence="2" key="1">
    <citation type="submission" date="2020-05" db="EMBL/GenBank/DDBJ databases">
        <authorList>
            <person name="Chiriac C."/>
            <person name="Salcher M."/>
            <person name="Ghai R."/>
            <person name="Kavagutti S V."/>
        </authorList>
    </citation>
    <scope>NUCLEOTIDE SEQUENCE</scope>
</reference>
<dbReference type="GO" id="GO:0005975">
    <property type="term" value="P:carbohydrate metabolic process"/>
    <property type="evidence" value="ECO:0007669"/>
    <property type="project" value="InterPro"/>
</dbReference>
<protein>
    <submittedName>
        <fullName evidence="2">Unannotated protein</fullName>
    </submittedName>
</protein>
<evidence type="ECO:0000313" key="2">
    <source>
        <dbReference type="EMBL" id="CAB4743740.1"/>
    </source>
</evidence>
<dbReference type="EMBL" id="CAFBPE010000008">
    <property type="protein sequence ID" value="CAB5000214.1"/>
    <property type="molecule type" value="Genomic_DNA"/>
</dbReference>
<organism evidence="2">
    <name type="scientific">freshwater metagenome</name>
    <dbReference type="NCBI Taxonomy" id="449393"/>
    <lineage>
        <taxon>unclassified sequences</taxon>
        <taxon>metagenomes</taxon>
        <taxon>ecological metagenomes</taxon>
    </lineage>
</organism>
<name>A0A6J6T9F4_9ZZZZ</name>
<dbReference type="EMBL" id="CAFBQN010000013">
    <property type="protein sequence ID" value="CAB5054784.1"/>
    <property type="molecule type" value="Genomic_DNA"/>
</dbReference>
<dbReference type="Gene3D" id="1.50.10.10">
    <property type="match status" value="1"/>
</dbReference>